<reference evidence="2" key="1">
    <citation type="submission" date="2022-10" db="EMBL/GenBank/DDBJ databases">
        <title>The complete genomes of actinobacterial strains from the NBC collection.</title>
        <authorList>
            <person name="Joergensen T.S."/>
            <person name="Alvarez Arevalo M."/>
            <person name="Sterndorff E.B."/>
            <person name="Faurdal D."/>
            <person name="Vuksanovic O."/>
            <person name="Mourched A.-S."/>
            <person name="Charusanti P."/>
            <person name="Shaw S."/>
            <person name="Blin K."/>
            <person name="Weber T."/>
        </authorList>
    </citation>
    <scope>NUCLEOTIDE SEQUENCE</scope>
    <source>
        <strain evidence="2">NBC_01482</strain>
    </source>
</reference>
<dbReference type="Proteomes" id="UP001432062">
    <property type="component" value="Chromosome"/>
</dbReference>
<dbReference type="InterPro" id="IPR012347">
    <property type="entry name" value="Ferritin-like"/>
</dbReference>
<dbReference type="Pfam" id="PF03713">
    <property type="entry name" value="DUF305"/>
    <property type="match status" value="1"/>
</dbReference>
<evidence type="ECO:0000259" key="1">
    <source>
        <dbReference type="Pfam" id="PF03713"/>
    </source>
</evidence>
<dbReference type="EMBL" id="CP109441">
    <property type="protein sequence ID" value="WUV45146.1"/>
    <property type="molecule type" value="Genomic_DNA"/>
</dbReference>
<feature type="domain" description="DUF305" evidence="1">
    <location>
        <begin position="43"/>
        <end position="197"/>
    </location>
</feature>
<evidence type="ECO:0000313" key="3">
    <source>
        <dbReference type="Proteomes" id="UP001432062"/>
    </source>
</evidence>
<evidence type="ECO:0000313" key="2">
    <source>
        <dbReference type="EMBL" id="WUV45146.1"/>
    </source>
</evidence>
<dbReference type="PANTHER" id="PTHR36933">
    <property type="entry name" value="SLL0788 PROTEIN"/>
    <property type="match status" value="1"/>
</dbReference>
<dbReference type="RefSeq" id="WP_329408458.1">
    <property type="nucleotide sequence ID" value="NZ_CP109441.1"/>
</dbReference>
<dbReference type="InterPro" id="IPR005183">
    <property type="entry name" value="DUF305_CopM-like"/>
</dbReference>
<keyword evidence="3" id="KW-1185">Reference proteome</keyword>
<dbReference type="Gene3D" id="1.20.1260.10">
    <property type="match status" value="1"/>
</dbReference>
<accession>A0ABZ1YSC8</accession>
<dbReference type="PANTHER" id="PTHR36933:SF1">
    <property type="entry name" value="SLL0788 PROTEIN"/>
    <property type="match status" value="1"/>
</dbReference>
<protein>
    <submittedName>
        <fullName evidence="2">DUF305 domain-containing protein</fullName>
    </submittedName>
</protein>
<sequence>MSRWFRVAALVSVAFVLVVLGAALRPLVLPEEHTAAPVLNPVEIGFAQDMTAHHQQALIMVQRLDRDVDPTVLRLAQQLSDAQRIEIGTMLGWLRLADASPLSSHPMAWMHAEAAVSQHHPSAGQSTGDAMPGMATTAELDALSAARGHDAEILFLQLMFRHHQGGLVMARAADELLTSGPIKETARSMFQSQSQEAGVIGVLLTQLGGQAAQ</sequence>
<name>A0ABZ1YSC8_9NOCA</name>
<organism evidence="2 3">
    <name type="scientific">Nocardia vinacea</name>
    <dbReference type="NCBI Taxonomy" id="96468"/>
    <lineage>
        <taxon>Bacteria</taxon>
        <taxon>Bacillati</taxon>
        <taxon>Actinomycetota</taxon>
        <taxon>Actinomycetes</taxon>
        <taxon>Mycobacteriales</taxon>
        <taxon>Nocardiaceae</taxon>
        <taxon>Nocardia</taxon>
    </lineage>
</organism>
<gene>
    <name evidence="2" type="ORF">OG563_39485</name>
</gene>
<proteinExistence type="predicted"/>